<dbReference type="InterPro" id="IPR036583">
    <property type="entry name" value="23S_rRNA_IVS_sf"/>
</dbReference>
<dbReference type="Gene3D" id="1.20.1440.60">
    <property type="entry name" value="23S rRNA-intervening sequence"/>
    <property type="match status" value="1"/>
</dbReference>
<keyword evidence="2" id="KW-1185">Reference proteome</keyword>
<accession>A0ABX1LY34</accession>
<dbReference type="EMBL" id="JAAVJL010000006">
    <property type="protein sequence ID" value="NMF61118.1"/>
    <property type="molecule type" value="Genomic_DNA"/>
</dbReference>
<name>A0ABX1LY34_9CYAN</name>
<dbReference type="RefSeq" id="WP_169366067.1">
    <property type="nucleotide sequence ID" value="NZ_JAAVJL010000006.1"/>
</dbReference>
<dbReference type="SUPFAM" id="SSF158446">
    <property type="entry name" value="IVS-encoded protein-like"/>
    <property type="match status" value="1"/>
</dbReference>
<sequence length="119" mass="13591">MKDFKELKVWQRSHQITLKIYKITSNFPKEELYGLVSQMRRSSSSIPTNIAEGCGRGSDADFARFLQIAMGSASELEYQLLLSVDLGFINQEAYQAINPELIETKRMLNSLLQKLRSKS</sequence>
<reference evidence="1 2" key="1">
    <citation type="submission" date="2020-03" db="EMBL/GenBank/DDBJ databases">
        <title>Draft Genome Sequence of 2-Methylisoborneol Producing Pseudanabaena yagii Strain GIHE-NHR1 Isolated from North Han River in South Korea.</title>
        <authorList>
            <person name="Jeong J."/>
        </authorList>
    </citation>
    <scope>NUCLEOTIDE SEQUENCE [LARGE SCALE GENOMIC DNA]</scope>
    <source>
        <strain evidence="1 2">GIHE-NHR1</strain>
    </source>
</reference>
<evidence type="ECO:0000313" key="2">
    <source>
        <dbReference type="Proteomes" id="UP000738376"/>
    </source>
</evidence>
<dbReference type="InterPro" id="IPR012657">
    <property type="entry name" value="23S_rRNA-intervening_sequence"/>
</dbReference>
<evidence type="ECO:0000313" key="1">
    <source>
        <dbReference type="EMBL" id="NMF61118.1"/>
    </source>
</evidence>
<dbReference type="PANTHER" id="PTHR38471:SF2">
    <property type="entry name" value="FOUR HELIX BUNDLE PROTEIN"/>
    <property type="match status" value="1"/>
</dbReference>
<protein>
    <submittedName>
        <fullName evidence="1">Four helix bundle protein</fullName>
    </submittedName>
</protein>
<comment type="caution">
    <text evidence="1">The sequence shown here is derived from an EMBL/GenBank/DDBJ whole genome shotgun (WGS) entry which is preliminary data.</text>
</comment>
<organism evidence="1 2">
    <name type="scientific">Pseudanabaena yagii GIHE-NHR1</name>
    <dbReference type="NCBI Taxonomy" id="2722753"/>
    <lineage>
        <taxon>Bacteria</taxon>
        <taxon>Bacillati</taxon>
        <taxon>Cyanobacteriota</taxon>
        <taxon>Cyanophyceae</taxon>
        <taxon>Pseudanabaenales</taxon>
        <taxon>Pseudanabaenaceae</taxon>
        <taxon>Pseudanabaena</taxon>
        <taxon>Pseudanabaena yagii</taxon>
    </lineage>
</organism>
<gene>
    <name evidence="1" type="ORF">HC246_24615</name>
</gene>
<dbReference type="PANTHER" id="PTHR38471">
    <property type="entry name" value="FOUR HELIX BUNDLE PROTEIN"/>
    <property type="match status" value="1"/>
</dbReference>
<dbReference type="CDD" id="cd16377">
    <property type="entry name" value="23S_rRNA_IVP_like"/>
    <property type="match status" value="1"/>
</dbReference>
<dbReference type="Pfam" id="PF05635">
    <property type="entry name" value="23S_rRNA_IVP"/>
    <property type="match status" value="1"/>
</dbReference>
<dbReference type="Proteomes" id="UP000738376">
    <property type="component" value="Unassembled WGS sequence"/>
</dbReference>
<proteinExistence type="predicted"/>
<dbReference type="NCBIfam" id="TIGR02436">
    <property type="entry name" value="four helix bundle protein"/>
    <property type="match status" value="1"/>
</dbReference>